<reference evidence="1 2" key="1">
    <citation type="submission" date="2017-10" db="EMBL/GenBank/DDBJ databases">
        <title>Genomics of the genus Arcobacter.</title>
        <authorList>
            <person name="Perez-Cataluna A."/>
            <person name="Figueras M.J."/>
        </authorList>
    </citation>
    <scope>NUCLEOTIDE SEQUENCE [LARGE SCALE GENOMIC DNA]</scope>
    <source>
        <strain evidence="1 2">CECT 8993</strain>
    </source>
</reference>
<dbReference type="AlphaFoldDB" id="A0A4Q0YFY8"/>
<protein>
    <recommendedName>
        <fullName evidence="3">N-acetyltransferase domain-containing protein</fullName>
    </recommendedName>
</protein>
<sequence>MNIIKLSKNSFLEYALTMTNMQSLNFAKEAMQLWDNFYSWNKFAPLCLVQGNEPLCFLFYSISQKNEYLIVHRILTPKKSRGKGYA</sequence>
<name>A0A4Q0YFY8_9BACT</name>
<evidence type="ECO:0008006" key="3">
    <source>
        <dbReference type="Google" id="ProtNLM"/>
    </source>
</evidence>
<dbReference type="Proteomes" id="UP000290172">
    <property type="component" value="Unassembled WGS sequence"/>
</dbReference>
<evidence type="ECO:0000313" key="2">
    <source>
        <dbReference type="Proteomes" id="UP000290172"/>
    </source>
</evidence>
<gene>
    <name evidence="1" type="ORF">CRV08_02250</name>
</gene>
<organism evidence="1 2">
    <name type="scientific">Halarcobacter ebronensis</name>
    <dbReference type="NCBI Taxonomy" id="1462615"/>
    <lineage>
        <taxon>Bacteria</taxon>
        <taxon>Pseudomonadati</taxon>
        <taxon>Campylobacterota</taxon>
        <taxon>Epsilonproteobacteria</taxon>
        <taxon>Campylobacterales</taxon>
        <taxon>Arcobacteraceae</taxon>
        <taxon>Halarcobacter</taxon>
    </lineage>
</organism>
<evidence type="ECO:0000313" key="1">
    <source>
        <dbReference type="EMBL" id="RXJ69546.1"/>
    </source>
</evidence>
<proteinExistence type="predicted"/>
<accession>A0A4Q0YFY8</accession>
<dbReference type="RefSeq" id="WP_128978646.1">
    <property type="nucleotide sequence ID" value="NZ_PDKJ01000002.1"/>
</dbReference>
<comment type="caution">
    <text evidence="1">The sequence shown here is derived from an EMBL/GenBank/DDBJ whole genome shotgun (WGS) entry which is preliminary data.</text>
</comment>
<dbReference type="EMBL" id="PDKJ01000002">
    <property type="protein sequence ID" value="RXJ69546.1"/>
    <property type="molecule type" value="Genomic_DNA"/>
</dbReference>